<accession>A0A7J8NMK0</accession>
<gene>
    <name evidence="1" type="ORF">Gorai_020505</name>
</gene>
<sequence>FVTVDPEALLTLVLNQKRCVPSFFYSLSSPLSPLAFPLSLFRRKDTEFQVLNPSVANVVELGWSVFDSIVFRKDHNSRPFNTARSGSTKAMVFELSVPALESKLVQPFACIISSIRNNVLQSILWLSDKECAVLGGCRCISKYEIDCFRDGAIQEELAFAENVKHVLVTIYRTVVEHSTQPNLLPLSQLAVGLPQPKSQY</sequence>
<dbReference type="Proteomes" id="UP000593578">
    <property type="component" value="Unassembled WGS sequence"/>
</dbReference>
<organism evidence="1 2">
    <name type="scientific">Gossypium raimondii</name>
    <name type="common">Peruvian cotton</name>
    <name type="synonym">Gossypium klotzschianum subsp. raimondii</name>
    <dbReference type="NCBI Taxonomy" id="29730"/>
    <lineage>
        <taxon>Eukaryota</taxon>
        <taxon>Viridiplantae</taxon>
        <taxon>Streptophyta</taxon>
        <taxon>Embryophyta</taxon>
        <taxon>Tracheophyta</taxon>
        <taxon>Spermatophyta</taxon>
        <taxon>Magnoliopsida</taxon>
        <taxon>eudicotyledons</taxon>
        <taxon>Gunneridae</taxon>
        <taxon>Pentapetalae</taxon>
        <taxon>rosids</taxon>
        <taxon>malvids</taxon>
        <taxon>Malvales</taxon>
        <taxon>Malvaceae</taxon>
        <taxon>Malvoideae</taxon>
        <taxon>Gossypium</taxon>
    </lineage>
</organism>
<evidence type="ECO:0000313" key="1">
    <source>
        <dbReference type="EMBL" id="MBA0578207.1"/>
    </source>
</evidence>
<evidence type="ECO:0000313" key="2">
    <source>
        <dbReference type="Proteomes" id="UP000593578"/>
    </source>
</evidence>
<comment type="caution">
    <text evidence="1">The sequence shown here is derived from an EMBL/GenBank/DDBJ whole genome shotgun (WGS) entry which is preliminary data.</text>
</comment>
<dbReference type="AlphaFoldDB" id="A0A7J8NMK0"/>
<feature type="non-terminal residue" evidence="1">
    <location>
        <position position="1"/>
    </location>
</feature>
<protein>
    <submittedName>
        <fullName evidence="1">Uncharacterized protein</fullName>
    </submittedName>
</protein>
<dbReference type="EMBL" id="JABEZZ010000001">
    <property type="protein sequence ID" value="MBA0578207.1"/>
    <property type="molecule type" value="Genomic_DNA"/>
</dbReference>
<name>A0A7J8NMK0_GOSRA</name>
<proteinExistence type="predicted"/>
<reference evidence="1 2" key="1">
    <citation type="journal article" date="2019" name="Genome Biol. Evol.">
        <title>Insights into the evolution of the New World diploid cottons (Gossypium, subgenus Houzingenia) based on genome sequencing.</title>
        <authorList>
            <person name="Grover C.E."/>
            <person name="Arick M.A. 2nd"/>
            <person name="Thrash A."/>
            <person name="Conover J.L."/>
            <person name="Sanders W.S."/>
            <person name="Peterson D.G."/>
            <person name="Frelichowski J.E."/>
            <person name="Scheffler J.A."/>
            <person name="Scheffler B.E."/>
            <person name="Wendel J.F."/>
        </authorList>
    </citation>
    <scope>NUCLEOTIDE SEQUENCE [LARGE SCALE GENOMIC DNA]</scope>
    <source>
        <strain evidence="1">8</strain>
        <tissue evidence="1">Leaf</tissue>
    </source>
</reference>